<dbReference type="RefSeq" id="WP_203654236.1">
    <property type="nucleotide sequence ID" value="NZ_BAAAZM010000010.1"/>
</dbReference>
<evidence type="ECO:0000313" key="3">
    <source>
        <dbReference type="Proteomes" id="UP000612808"/>
    </source>
</evidence>
<dbReference type="AlphaFoldDB" id="A0A8J3N7L7"/>
<proteinExistence type="predicted"/>
<name>A0A8J3N7L7_9ACTN</name>
<organism evidence="2 3">
    <name type="scientific">Actinocatenispora rupis</name>
    <dbReference type="NCBI Taxonomy" id="519421"/>
    <lineage>
        <taxon>Bacteria</taxon>
        <taxon>Bacillati</taxon>
        <taxon>Actinomycetota</taxon>
        <taxon>Actinomycetes</taxon>
        <taxon>Micromonosporales</taxon>
        <taxon>Micromonosporaceae</taxon>
        <taxon>Actinocatenispora</taxon>
    </lineage>
</organism>
<comment type="caution">
    <text evidence="2">The sequence shown here is derived from an EMBL/GenBank/DDBJ whole genome shotgun (WGS) entry which is preliminary data.</text>
</comment>
<evidence type="ECO:0008006" key="4">
    <source>
        <dbReference type="Google" id="ProtNLM"/>
    </source>
</evidence>
<protein>
    <recommendedName>
        <fullName evidence="4">Tetratricopeptide repeat-containing protein</fullName>
    </recommendedName>
</protein>
<evidence type="ECO:0000256" key="1">
    <source>
        <dbReference type="PROSITE-ProRule" id="PRU00339"/>
    </source>
</evidence>
<gene>
    <name evidence="2" type="ORF">Aru02nite_03130</name>
</gene>
<dbReference type="InterPro" id="IPR019734">
    <property type="entry name" value="TPR_rpt"/>
</dbReference>
<dbReference type="PROSITE" id="PS50005">
    <property type="entry name" value="TPR"/>
    <property type="match status" value="1"/>
</dbReference>
<accession>A0A8J3N7L7</accession>
<dbReference type="InterPro" id="IPR011990">
    <property type="entry name" value="TPR-like_helical_dom_sf"/>
</dbReference>
<sequence length="597" mass="63061">MSGADGVADPLLSADGEVSLARLALGDGDLTHAARHAARALTTDPTLPAAYALVVELARRADGGPDLFAPAGPTTVGTVVARAHALAATGDPAAALDLLALAQRHEPAGAWAAVPWLADAALPARLPPDHWFRLVGVLIGAVDEPADDGYRAAFAPWLAAVRGAVDAYPGQGRLAWAASILARRLGHHADAVTLAELAERREPSEQAAIALGYAYRAQGRYDDAERAWLRALHHAPDNLAVYSDMAEMLAEAGRLDDGIDWAERALATDPTHDCAAVVRSALRYRRDADVDHLVGLADRLRTVPGDVHEARHADQALATESAGRPWLGYVPAGTEAVLSVLRQVLADPDAGAHIDLTVSAPEPPSALLACARALPGLAVTIGDVPSPDPRHTVPEVLDVAPVRAVFGRVWGYHGRTAHPVPAPAGPDSVAAVTGLVHRWRHLPAAYDEAVRLAAVPLPDLLGMLVHPPEPPTADPGVWPDWIRLVQAWACLGIAHHRVDEPWPRSVRRATLVDLAYGPEDWVSEAALLALVATAWMEPDVRRDVAELVAWRLVAAGRAAQTRAVTILGSLAALALATPDLDPRIRDLAADLATREAP</sequence>
<evidence type="ECO:0000313" key="2">
    <source>
        <dbReference type="EMBL" id="GID09424.1"/>
    </source>
</evidence>
<dbReference type="Gene3D" id="1.25.40.10">
    <property type="entry name" value="Tetratricopeptide repeat domain"/>
    <property type="match status" value="1"/>
</dbReference>
<dbReference type="SUPFAM" id="SSF48452">
    <property type="entry name" value="TPR-like"/>
    <property type="match status" value="1"/>
</dbReference>
<dbReference type="EMBL" id="BOMB01000001">
    <property type="protein sequence ID" value="GID09424.1"/>
    <property type="molecule type" value="Genomic_DNA"/>
</dbReference>
<keyword evidence="3" id="KW-1185">Reference proteome</keyword>
<feature type="repeat" description="TPR" evidence="1">
    <location>
        <begin position="205"/>
        <end position="238"/>
    </location>
</feature>
<dbReference type="Pfam" id="PF13432">
    <property type="entry name" value="TPR_16"/>
    <property type="match status" value="1"/>
</dbReference>
<reference evidence="2" key="1">
    <citation type="submission" date="2021-01" db="EMBL/GenBank/DDBJ databases">
        <title>Whole genome shotgun sequence of Actinocatenispora rupis NBRC 107355.</title>
        <authorList>
            <person name="Komaki H."/>
            <person name="Tamura T."/>
        </authorList>
    </citation>
    <scope>NUCLEOTIDE SEQUENCE</scope>
    <source>
        <strain evidence="2">NBRC 107355</strain>
    </source>
</reference>
<keyword evidence="1" id="KW-0802">TPR repeat</keyword>
<dbReference type="SMART" id="SM00028">
    <property type="entry name" value="TPR"/>
    <property type="match status" value="3"/>
</dbReference>
<dbReference type="Proteomes" id="UP000612808">
    <property type="component" value="Unassembled WGS sequence"/>
</dbReference>